<name>A0A7J7H4P6_CAMSI</name>
<accession>A0A7J7H4P6</accession>
<dbReference type="AlphaFoldDB" id="A0A7J7H4P6"/>
<proteinExistence type="predicted"/>
<reference evidence="2" key="1">
    <citation type="journal article" date="2020" name="Nat. Commun.">
        <title>Genome assembly of wild tea tree DASZ reveals pedigree and selection history of tea varieties.</title>
        <authorList>
            <person name="Zhang W."/>
            <person name="Zhang Y."/>
            <person name="Qiu H."/>
            <person name="Guo Y."/>
            <person name="Wan H."/>
            <person name="Zhang X."/>
            <person name="Scossa F."/>
            <person name="Alseekh S."/>
            <person name="Zhang Q."/>
            <person name="Wang P."/>
            <person name="Xu L."/>
            <person name="Schmidt M.H."/>
            <person name="Jia X."/>
            <person name="Li D."/>
            <person name="Zhu A."/>
            <person name="Guo F."/>
            <person name="Chen W."/>
            <person name="Ni D."/>
            <person name="Usadel B."/>
            <person name="Fernie A.R."/>
            <person name="Wen W."/>
        </authorList>
    </citation>
    <scope>NUCLEOTIDE SEQUENCE [LARGE SCALE GENOMIC DNA]</scope>
    <source>
        <strain evidence="2">cv. G240</strain>
    </source>
</reference>
<organism evidence="1 2">
    <name type="scientific">Camellia sinensis</name>
    <name type="common">Tea plant</name>
    <name type="synonym">Thea sinensis</name>
    <dbReference type="NCBI Taxonomy" id="4442"/>
    <lineage>
        <taxon>Eukaryota</taxon>
        <taxon>Viridiplantae</taxon>
        <taxon>Streptophyta</taxon>
        <taxon>Embryophyta</taxon>
        <taxon>Tracheophyta</taxon>
        <taxon>Spermatophyta</taxon>
        <taxon>Magnoliopsida</taxon>
        <taxon>eudicotyledons</taxon>
        <taxon>Gunneridae</taxon>
        <taxon>Pentapetalae</taxon>
        <taxon>asterids</taxon>
        <taxon>Ericales</taxon>
        <taxon>Theaceae</taxon>
        <taxon>Camellia</taxon>
    </lineage>
</organism>
<evidence type="ECO:0000313" key="1">
    <source>
        <dbReference type="EMBL" id="KAF5946698.1"/>
    </source>
</evidence>
<keyword evidence="2" id="KW-1185">Reference proteome</keyword>
<dbReference type="EMBL" id="JACBKZ010000007">
    <property type="protein sequence ID" value="KAF5946698.1"/>
    <property type="molecule type" value="Genomic_DNA"/>
</dbReference>
<sequence>MIIFSVFRSLKIREIDNHLCLSPTRSLIWTTAIAGENAVFALTVDDLHFPPDLGSIQDRNDEALLGEALLFFNHSCELL</sequence>
<reference evidence="1 2" key="2">
    <citation type="submission" date="2020-07" db="EMBL/GenBank/DDBJ databases">
        <title>Genome assembly of wild tea tree DASZ reveals pedigree and selection history of tea varieties.</title>
        <authorList>
            <person name="Zhang W."/>
        </authorList>
    </citation>
    <scope>NUCLEOTIDE SEQUENCE [LARGE SCALE GENOMIC DNA]</scope>
    <source>
        <strain evidence="2">cv. G240</strain>
        <tissue evidence="1">Leaf</tissue>
    </source>
</reference>
<gene>
    <name evidence="1" type="ORF">HYC85_016926</name>
</gene>
<protein>
    <submittedName>
        <fullName evidence="1">Uncharacterized protein</fullName>
    </submittedName>
</protein>
<dbReference type="Proteomes" id="UP000593564">
    <property type="component" value="Unassembled WGS sequence"/>
</dbReference>
<evidence type="ECO:0000313" key="2">
    <source>
        <dbReference type="Proteomes" id="UP000593564"/>
    </source>
</evidence>
<comment type="caution">
    <text evidence="1">The sequence shown here is derived from an EMBL/GenBank/DDBJ whole genome shotgun (WGS) entry which is preliminary data.</text>
</comment>